<sequence>MSQPTVLRRAGSALIVMLLTLLAGAASPAPAAAAQTLTWTADDDITRYKSVPTTAVAGATTIVFENSAATGNTTGMPHTLTFDTSAEGYNHDVTLNILASPFDTNNGRHQANVTLTPGKYRFFCTIPGHSTMVGELTVTTGTPDPDTTAPTVTGAVSGNRDSQGAYLGSATVTVTATDAGSGVRTVEYQIDDTSWQAYSAPVAVTAIGDHSVQFRATDNAGNTSTVGSVSFRVAQAQQQDTTPPVVAGQTAGTRDSAGNYVGTATTTLTATDTGGSGVARIEYQLDGGAWTTYSTPVAVTTVGAHMLHYRATDNAGNTSAEQMAHFTIVAPPVEDTTPPQVTAAVTGERDGSGNYLGSATVTLTATDTGGSGLKSSEYRLDDGAWTVYTTAVAVSAIGAHTVRYRASDNAGNTAAEKSVTFTVAERGADACPDSDTRDTVVIDGYDTRIPNTDTGNGCTVNDLIAERAGYPTHAAFVRHVENVTTTLVAAGKLTHRQAGTIVRAAAASDKGETR</sequence>
<comment type="caution">
    <text evidence="7">The sequence shown here is derived from an EMBL/GenBank/DDBJ whole genome shotgun (WGS) entry which is preliminary data.</text>
</comment>
<dbReference type="InterPro" id="IPR000923">
    <property type="entry name" value="BlueCu_1"/>
</dbReference>
<feature type="domain" description="Blue (type 1) copper" evidence="6">
    <location>
        <begin position="57"/>
        <end position="138"/>
    </location>
</feature>
<dbReference type="SUPFAM" id="SSF49503">
    <property type="entry name" value="Cupredoxins"/>
    <property type="match status" value="1"/>
</dbReference>
<dbReference type="SUPFAM" id="SSF81296">
    <property type="entry name" value="E set domains"/>
    <property type="match status" value="1"/>
</dbReference>
<proteinExistence type="predicted"/>
<dbReference type="AlphaFoldDB" id="A0A2T0KF32"/>
<dbReference type="InterPro" id="IPR058094">
    <property type="entry name" value="Ig-like_OmpL47-like"/>
</dbReference>
<dbReference type="NCBIfam" id="NF047446">
    <property type="entry name" value="barrel_OmpL47"/>
    <property type="match status" value="3"/>
</dbReference>
<dbReference type="GO" id="GO:0005975">
    <property type="term" value="P:carbohydrate metabolic process"/>
    <property type="evidence" value="ECO:0007669"/>
    <property type="project" value="UniProtKB-ARBA"/>
</dbReference>
<dbReference type="Gene3D" id="2.60.40.420">
    <property type="entry name" value="Cupredoxins - blue copper proteins"/>
    <property type="match status" value="1"/>
</dbReference>
<dbReference type="RefSeq" id="WP_106318511.1">
    <property type="nucleotide sequence ID" value="NZ_BOMO01000035.1"/>
</dbReference>
<keyword evidence="5" id="KW-0732">Signal</keyword>
<gene>
    <name evidence="7" type="ORF">CLV67_105150</name>
</gene>
<evidence type="ECO:0000256" key="5">
    <source>
        <dbReference type="SAM" id="SignalP"/>
    </source>
</evidence>
<evidence type="ECO:0000256" key="3">
    <source>
        <dbReference type="ARBA" id="ARBA00022982"/>
    </source>
</evidence>
<dbReference type="GO" id="GO:0009055">
    <property type="term" value="F:electron transfer activity"/>
    <property type="evidence" value="ECO:0007669"/>
    <property type="project" value="InterPro"/>
</dbReference>
<evidence type="ECO:0000259" key="6">
    <source>
        <dbReference type="Pfam" id="PF00127"/>
    </source>
</evidence>
<dbReference type="InterPro" id="IPR013783">
    <property type="entry name" value="Ig-like_fold"/>
</dbReference>
<accession>A0A2T0KF32</accession>
<keyword evidence="2" id="KW-0479">Metal-binding</keyword>
<dbReference type="EMBL" id="PVMZ01000005">
    <property type="protein sequence ID" value="PRX21973.1"/>
    <property type="molecule type" value="Genomic_DNA"/>
</dbReference>
<evidence type="ECO:0000256" key="2">
    <source>
        <dbReference type="ARBA" id="ARBA00022723"/>
    </source>
</evidence>
<reference evidence="7 8" key="1">
    <citation type="submission" date="2018-03" db="EMBL/GenBank/DDBJ databases">
        <title>Genomic Encyclopedia of Archaeal and Bacterial Type Strains, Phase II (KMG-II): from individual species to whole genera.</title>
        <authorList>
            <person name="Goeker M."/>
        </authorList>
    </citation>
    <scope>NUCLEOTIDE SEQUENCE [LARGE SCALE GENOMIC DNA]</scope>
    <source>
        <strain evidence="7 8">DSM 43146</strain>
    </source>
</reference>
<keyword evidence="4" id="KW-0186">Copper</keyword>
<dbReference type="Proteomes" id="UP000239415">
    <property type="component" value="Unassembled WGS sequence"/>
</dbReference>
<keyword evidence="3" id="KW-0249">Electron transport</keyword>
<dbReference type="GO" id="GO:0005507">
    <property type="term" value="F:copper ion binding"/>
    <property type="evidence" value="ECO:0007669"/>
    <property type="project" value="InterPro"/>
</dbReference>
<dbReference type="InterPro" id="IPR028871">
    <property type="entry name" value="BlueCu_1_BS"/>
</dbReference>
<keyword evidence="8" id="KW-1185">Reference proteome</keyword>
<name>A0A2T0KF32_9ACTN</name>
<dbReference type="InterPro" id="IPR008972">
    <property type="entry name" value="Cupredoxin"/>
</dbReference>
<dbReference type="OrthoDB" id="5243170at2"/>
<dbReference type="InterPro" id="IPR014756">
    <property type="entry name" value="Ig_E-set"/>
</dbReference>
<evidence type="ECO:0000256" key="4">
    <source>
        <dbReference type="ARBA" id="ARBA00023008"/>
    </source>
</evidence>
<protein>
    <submittedName>
        <fullName evidence="7">Ig-like protein group 3</fullName>
    </submittedName>
</protein>
<organism evidence="7 8">
    <name type="scientific">Actinoplanes italicus</name>
    <dbReference type="NCBI Taxonomy" id="113567"/>
    <lineage>
        <taxon>Bacteria</taxon>
        <taxon>Bacillati</taxon>
        <taxon>Actinomycetota</taxon>
        <taxon>Actinomycetes</taxon>
        <taxon>Micromonosporales</taxon>
        <taxon>Micromonosporaceae</taxon>
        <taxon>Actinoplanes</taxon>
    </lineage>
</organism>
<evidence type="ECO:0000313" key="7">
    <source>
        <dbReference type="EMBL" id="PRX21973.1"/>
    </source>
</evidence>
<feature type="chain" id="PRO_5039076427" evidence="5">
    <location>
        <begin position="26"/>
        <end position="514"/>
    </location>
</feature>
<keyword evidence="1" id="KW-0813">Transport</keyword>
<evidence type="ECO:0000256" key="1">
    <source>
        <dbReference type="ARBA" id="ARBA00022448"/>
    </source>
</evidence>
<dbReference type="Pfam" id="PF00127">
    <property type="entry name" value="Copper-bind"/>
    <property type="match status" value="1"/>
</dbReference>
<dbReference type="PROSITE" id="PS00196">
    <property type="entry name" value="COPPER_BLUE"/>
    <property type="match status" value="1"/>
</dbReference>
<evidence type="ECO:0000313" key="8">
    <source>
        <dbReference type="Proteomes" id="UP000239415"/>
    </source>
</evidence>
<dbReference type="Gene3D" id="2.60.40.10">
    <property type="entry name" value="Immunoglobulins"/>
    <property type="match status" value="3"/>
</dbReference>
<feature type="signal peptide" evidence="5">
    <location>
        <begin position="1"/>
        <end position="25"/>
    </location>
</feature>